<gene>
    <name evidence="12" type="ORF">CAPTEDRAFT_128601</name>
</gene>
<comment type="catalytic activity">
    <reaction evidence="10">
        <text>L-seryl-[protein] + ATP = O-phospho-L-seryl-[protein] + ADP + H(+)</text>
        <dbReference type="Rhea" id="RHEA:17989"/>
        <dbReference type="Rhea" id="RHEA-COMP:9863"/>
        <dbReference type="Rhea" id="RHEA-COMP:11604"/>
        <dbReference type="ChEBI" id="CHEBI:15378"/>
        <dbReference type="ChEBI" id="CHEBI:29999"/>
        <dbReference type="ChEBI" id="CHEBI:30616"/>
        <dbReference type="ChEBI" id="CHEBI:83421"/>
        <dbReference type="ChEBI" id="CHEBI:456216"/>
        <dbReference type="EC" id="2.7.11.1"/>
    </reaction>
</comment>
<dbReference type="Pfam" id="PF00069">
    <property type="entry name" value="Pkinase"/>
    <property type="match status" value="1"/>
</dbReference>
<dbReference type="OMA" id="MDQVREC"/>
<proteinExistence type="predicted"/>
<accession>R7TX05</accession>
<evidence type="ECO:0000313" key="14">
    <source>
        <dbReference type="Proteomes" id="UP000014760"/>
    </source>
</evidence>
<protein>
    <recommendedName>
        <fullName evidence="2">non-specific serine/threonine protein kinase</fullName>
        <ecNumber evidence="2">2.7.11.1</ecNumber>
    </recommendedName>
</protein>
<dbReference type="OrthoDB" id="193931at2759"/>
<keyword evidence="4" id="KW-0723">Serine/threonine-protein kinase</keyword>
<dbReference type="EMBL" id="AMQN01002100">
    <property type="status" value="NOT_ANNOTATED_CDS"/>
    <property type="molecule type" value="Genomic_DNA"/>
</dbReference>
<evidence type="ECO:0000313" key="13">
    <source>
        <dbReference type="EnsemblMetazoa" id="CapteP128601"/>
    </source>
</evidence>
<dbReference type="STRING" id="283909.R7TX05"/>
<name>R7TX05_CAPTE</name>
<keyword evidence="3" id="KW-0963">Cytoplasm</keyword>
<dbReference type="GO" id="GO:0035556">
    <property type="term" value="P:intracellular signal transduction"/>
    <property type="evidence" value="ECO:0007669"/>
    <property type="project" value="TreeGrafter"/>
</dbReference>
<dbReference type="EMBL" id="AMQN01002101">
    <property type="status" value="NOT_ANNOTATED_CDS"/>
    <property type="molecule type" value="Genomic_DNA"/>
</dbReference>
<evidence type="ECO:0000256" key="9">
    <source>
        <dbReference type="ARBA" id="ARBA00047899"/>
    </source>
</evidence>
<evidence type="ECO:0000256" key="5">
    <source>
        <dbReference type="ARBA" id="ARBA00022679"/>
    </source>
</evidence>
<comment type="catalytic activity">
    <reaction evidence="9">
        <text>L-threonyl-[protein] + ATP = O-phospho-L-threonyl-[protein] + ADP + H(+)</text>
        <dbReference type="Rhea" id="RHEA:46608"/>
        <dbReference type="Rhea" id="RHEA-COMP:11060"/>
        <dbReference type="Rhea" id="RHEA-COMP:11605"/>
        <dbReference type="ChEBI" id="CHEBI:15378"/>
        <dbReference type="ChEBI" id="CHEBI:30013"/>
        <dbReference type="ChEBI" id="CHEBI:30616"/>
        <dbReference type="ChEBI" id="CHEBI:61977"/>
        <dbReference type="ChEBI" id="CHEBI:456216"/>
        <dbReference type="EC" id="2.7.11.1"/>
    </reaction>
</comment>
<reference evidence="13" key="3">
    <citation type="submission" date="2015-06" db="UniProtKB">
        <authorList>
            <consortium name="EnsemblMetazoa"/>
        </authorList>
    </citation>
    <scope>IDENTIFICATION</scope>
</reference>
<reference evidence="12 14" key="2">
    <citation type="journal article" date="2013" name="Nature">
        <title>Insights into bilaterian evolution from three spiralian genomes.</title>
        <authorList>
            <person name="Simakov O."/>
            <person name="Marletaz F."/>
            <person name="Cho S.J."/>
            <person name="Edsinger-Gonzales E."/>
            <person name="Havlak P."/>
            <person name="Hellsten U."/>
            <person name="Kuo D.H."/>
            <person name="Larsson T."/>
            <person name="Lv J."/>
            <person name="Arendt D."/>
            <person name="Savage R."/>
            <person name="Osoegawa K."/>
            <person name="de Jong P."/>
            <person name="Grimwood J."/>
            <person name="Chapman J.A."/>
            <person name="Shapiro H."/>
            <person name="Aerts A."/>
            <person name="Otillar R.P."/>
            <person name="Terry A.Y."/>
            <person name="Boore J.L."/>
            <person name="Grigoriev I.V."/>
            <person name="Lindberg D.R."/>
            <person name="Seaver E.C."/>
            <person name="Weisblat D.A."/>
            <person name="Putnam N.H."/>
            <person name="Rokhsar D.S."/>
        </authorList>
    </citation>
    <scope>NUCLEOTIDE SEQUENCE</scope>
    <source>
        <strain evidence="12 14">I ESC-2004</strain>
    </source>
</reference>
<dbReference type="SMART" id="SM00220">
    <property type="entry name" value="S_TKc"/>
    <property type="match status" value="1"/>
</dbReference>
<dbReference type="GO" id="GO:0004674">
    <property type="term" value="F:protein serine/threonine kinase activity"/>
    <property type="evidence" value="ECO:0007669"/>
    <property type="project" value="UniProtKB-KW"/>
</dbReference>
<dbReference type="GO" id="GO:0005524">
    <property type="term" value="F:ATP binding"/>
    <property type="evidence" value="ECO:0007669"/>
    <property type="project" value="UniProtKB-KW"/>
</dbReference>
<dbReference type="FunFam" id="1.10.510.10:FF:001222">
    <property type="entry name" value="Serine/threonine-protein kinase ppk25"/>
    <property type="match status" value="1"/>
</dbReference>
<keyword evidence="7" id="KW-0418">Kinase</keyword>
<evidence type="ECO:0000256" key="1">
    <source>
        <dbReference type="ARBA" id="ARBA00004496"/>
    </source>
</evidence>
<keyword evidence="14" id="KW-1185">Reference proteome</keyword>
<dbReference type="EC" id="2.7.11.1" evidence="2"/>
<reference evidence="14" key="1">
    <citation type="submission" date="2012-12" db="EMBL/GenBank/DDBJ databases">
        <authorList>
            <person name="Hellsten U."/>
            <person name="Grimwood J."/>
            <person name="Chapman J.A."/>
            <person name="Shapiro H."/>
            <person name="Aerts A."/>
            <person name="Otillar R.P."/>
            <person name="Terry A.Y."/>
            <person name="Boore J.L."/>
            <person name="Simakov O."/>
            <person name="Marletaz F."/>
            <person name="Cho S.-J."/>
            <person name="Edsinger-Gonzales E."/>
            <person name="Havlak P."/>
            <person name="Kuo D.-H."/>
            <person name="Larsson T."/>
            <person name="Lv J."/>
            <person name="Arendt D."/>
            <person name="Savage R."/>
            <person name="Osoegawa K."/>
            <person name="de Jong P."/>
            <person name="Lindberg D.R."/>
            <person name="Seaver E.C."/>
            <person name="Weisblat D.A."/>
            <person name="Putnam N.H."/>
            <person name="Grigoriev I.V."/>
            <person name="Rokhsar D.S."/>
        </authorList>
    </citation>
    <scope>NUCLEOTIDE SEQUENCE</scope>
    <source>
        <strain evidence="14">I ESC-2004</strain>
    </source>
</reference>
<evidence type="ECO:0000256" key="4">
    <source>
        <dbReference type="ARBA" id="ARBA00022527"/>
    </source>
</evidence>
<keyword evidence="5" id="KW-0808">Transferase</keyword>
<dbReference type="InterPro" id="IPR011009">
    <property type="entry name" value="Kinase-like_dom_sf"/>
</dbReference>
<evidence type="ECO:0000256" key="2">
    <source>
        <dbReference type="ARBA" id="ARBA00012513"/>
    </source>
</evidence>
<evidence type="ECO:0000256" key="7">
    <source>
        <dbReference type="ARBA" id="ARBA00022777"/>
    </source>
</evidence>
<feature type="domain" description="Protein kinase" evidence="11">
    <location>
        <begin position="1"/>
        <end position="247"/>
    </location>
</feature>
<evidence type="ECO:0000256" key="10">
    <source>
        <dbReference type="ARBA" id="ARBA00048679"/>
    </source>
</evidence>
<evidence type="ECO:0000256" key="8">
    <source>
        <dbReference type="ARBA" id="ARBA00022840"/>
    </source>
</evidence>
<evidence type="ECO:0000256" key="3">
    <source>
        <dbReference type="ARBA" id="ARBA00022490"/>
    </source>
</evidence>
<dbReference type="PROSITE" id="PS00108">
    <property type="entry name" value="PROTEIN_KINASE_ST"/>
    <property type="match status" value="1"/>
</dbReference>
<organism evidence="12">
    <name type="scientific">Capitella teleta</name>
    <name type="common">Polychaete worm</name>
    <dbReference type="NCBI Taxonomy" id="283909"/>
    <lineage>
        <taxon>Eukaryota</taxon>
        <taxon>Metazoa</taxon>
        <taxon>Spiralia</taxon>
        <taxon>Lophotrochozoa</taxon>
        <taxon>Annelida</taxon>
        <taxon>Polychaeta</taxon>
        <taxon>Sedentaria</taxon>
        <taxon>Scolecida</taxon>
        <taxon>Capitellidae</taxon>
        <taxon>Capitella</taxon>
    </lineage>
</organism>
<sequence length="306" mass="35313">MILNFIPQVAIKVIDTRKIKDEYVRSNLHREAGIMAKLRHPNIIRLYETLKATTLYCLVTEYCSGGELKSHIKSQENQRLTEKEARPFVRQLVSAIEYLHERGVVHRDLKMENILLDAKKKNVKLIDFGLSNVYREDDPLRTHCGSPEYAAPELFVLGKTYGPEIDIWSLGIIMYAMVLGHLPFSTPYKDEYQRQRMLQNIQKGLSGYHDREMQILTKECRTFVHQLVEPNPELRISLTDIVRHPWVTRHGRLPFCSYLPPAKDKTIRHQVIVPCMLLSSAAHSAACLRRCWSRDVCVLPCACSCA</sequence>
<evidence type="ECO:0000256" key="6">
    <source>
        <dbReference type="ARBA" id="ARBA00022741"/>
    </source>
</evidence>
<dbReference type="PANTHER" id="PTHR24346:SF79">
    <property type="entry name" value="PROTEIN KINASE DOMAIN-CONTAINING PROTEIN"/>
    <property type="match status" value="1"/>
</dbReference>
<dbReference type="GO" id="GO:0005737">
    <property type="term" value="C:cytoplasm"/>
    <property type="evidence" value="ECO:0007669"/>
    <property type="project" value="UniProtKB-SubCell"/>
</dbReference>
<dbReference type="EMBL" id="KB308242">
    <property type="protein sequence ID" value="ELT98137.1"/>
    <property type="molecule type" value="Genomic_DNA"/>
</dbReference>
<evidence type="ECO:0000259" key="11">
    <source>
        <dbReference type="PROSITE" id="PS50011"/>
    </source>
</evidence>
<dbReference type="HOGENOM" id="CLU_000288_63_0_1"/>
<dbReference type="SUPFAM" id="SSF56112">
    <property type="entry name" value="Protein kinase-like (PK-like)"/>
    <property type="match status" value="1"/>
</dbReference>
<dbReference type="InterPro" id="IPR008271">
    <property type="entry name" value="Ser/Thr_kinase_AS"/>
</dbReference>
<dbReference type="InterPro" id="IPR000719">
    <property type="entry name" value="Prot_kinase_dom"/>
</dbReference>
<comment type="subcellular location">
    <subcellularLocation>
        <location evidence="1">Cytoplasm</location>
    </subcellularLocation>
</comment>
<dbReference type="PROSITE" id="PS50011">
    <property type="entry name" value="PROTEIN_KINASE_DOM"/>
    <property type="match status" value="1"/>
</dbReference>
<keyword evidence="8" id="KW-0067">ATP-binding</keyword>
<dbReference type="Proteomes" id="UP000014760">
    <property type="component" value="Unassembled WGS sequence"/>
</dbReference>
<dbReference type="AlphaFoldDB" id="R7TX05"/>
<evidence type="ECO:0000313" key="12">
    <source>
        <dbReference type="EMBL" id="ELT98137.1"/>
    </source>
</evidence>
<dbReference type="PANTHER" id="PTHR24346">
    <property type="entry name" value="MAP/MICROTUBULE AFFINITY-REGULATING KINASE"/>
    <property type="match status" value="1"/>
</dbReference>
<dbReference type="Gene3D" id="1.10.510.10">
    <property type="entry name" value="Transferase(Phosphotransferase) domain 1"/>
    <property type="match status" value="1"/>
</dbReference>
<dbReference type="EnsemblMetazoa" id="CapteT128601">
    <property type="protein sequence ID" value="CapteP128601"/>
    <property type="gene ID" value="CapteG128601"/>
</dbReference>
<keyword evidence="6" id="KW-0547">Nucleotide-binding</keyword>
<dbReference type="EMBL" id="AMQN01002102">
    <property type="status" value="NOT_ANNOTATED_CDS"/>
    <property type="molecule type" value="Genomic_DNA"/>
</dbReference>